<dbReference type="GO" id="GO:0003677">
    <property type="term" value="F:DNA binding"/>
    <property type="evidence" value="ECO:0007669"/>
    <property type="project" value="UniProtKB-KW"/>
</dbReference>
<keyword evidence="3" id="KW-0804">Transcription</keyword>
<evidence type="ECO:0000256" key="1">
    <source>
        <dbReference type="ARBA" id="ARBA00023015"/>
    </source>
</evidence>
<organism evidence="5 6">
    <name type="scientific">Sporofaciens musculi</name>
    <dbReference type="NCBI Taxonomy" id="2681861"/>
    <lineage>
        <taxon>Bacteria</taxon>
        <taxon>Bacillati</taxon>
        <taxon>Bacillota</taxon>
        <taxon>Clostridia</taxon>
        <taxon>Lachnospirales</taxon>
        <taxon>Lachnospiraceae</taxon>
        <taxon>Sporofaciens</taxon>
    </lineage>
</organism>
<keyword evidence="6" id="KW-1185">Reference proteome</keyword>
<dbReference type="Proteomes" id="UP000460412">
    <property type="component" value="Unassembled WGS sequence"/>
</dbReference>
<keyword evidence="2" id="KW-0238">DNA-binding</keyword>
<sequence>MTPLNEQAYQHLQGLIMEGQFAYNQIYSETKLSKELGISRTPFRDAVHRLTQEGYIDIIPSKGFMLHKLTRQDIDETFQVRSALECYCTLQITKEIAAAPASRTVKKLIKELRLIMDMLKEIIDTGGSIEEFCEYDFQFHTKIIDYPGNHQISSIFATFKYRMRKLAELSLAHDGRLTDTWHEHLAILEAMENGDVAHIYEITLTHMETAREINLEDL</sequence>
<protein>
    <submittedName>
        <fullName evidence="5">FCD domain-containing protein</fullName>
    </submittedName>
</protein>
<accession>A0A7X3MHZ8</accession>
<evidence type="ECO:0000256" key="2">
    <source>
        <dbReference type="ARBA" id="ARBA00023125"/>
    </source>
</evidence>
<dbReference type="Gene3D" id="1.10.10.10">
    <property type="entry name" value="Winged helix-like DNA-binding domain superfamily/Winged helix DNA-binding domain"/>
    <property type="match status" value="1"/>
</dbReference>
<dbReference type="Pfam" id="PF07729">
    <property type="entry name" value="FCD"/>
    <property type="match status" value="1"/>
</dbReference>
<dbReference type="PROSITE" id="PS50949">
    <property type="entry name" value="HTH_GNTR"/>
    <property type="match status" value="1"/>
</dbReference>
<dbReference type="GO" id="GO:0003700">
    <property type="term" value="F:DNA-binding transcription factor activity"/>
    <property type="evidence" value="ECO:0007669"/>
    <property type="project" value="InterPro"/>
</dbReference>
<dbReference type="EMBL" id="WUQX01000001">
    <property type="protein sequence ID" value="MXP76778.1"/>
    <property type="molecule type" value="Genomic_DNA"/>
</dbReference>
<dbReference type="InterPro" id="IPR036388">
    <property type="entry name" value="WH-like_DNA-bd_sf"/>
</dbReference>
<dbReference type="Pfam" id="PF00392">
    <property type="entry name" value="GntR"/>
    <property type="match status" value="1"/>
</dbReference>
<dbReference type="SMART" id="SM00895">
    <property type="entry name" value="FCD"/>
    <property type="match status" value="1"/>
</dbReference>
<gene>
    <name evidence="5" type="ORF">GN277_15715</name>
</gene>
<reference evidence="5 6" key="1">
    <citation type="submission" date="2019-12" db="EMBL/GenBank/DDBJ databases">
        <title>Sporaefaciens musculi gen. nov., sp. nov., a novel bacterium isolated from the caecum of an obese mouse.</title>
        <authorList>
            <person name="Rasmussen T.S."/>
            <person name="Streidl T."/>
            <person name="Hitch T.C.A."/>
            <person name="Wortmann E."/>
            <person name="Deptula P."/>
            <person name="Hansen M."/>
            <person name="Nielsen D.S."/>
            <person name="Clavel T."/>
            <person name="Vogensen F.K."/>
        </authorList>
    </citation>
    <scope>NUCLEOTIDE SEQUENCE [LARGE SCALE GENOMIC DNA]</scope>
    <source>
        <strain evidence="5 6">WCA-9-b2</strain>
    </source>
</reference>
<name>A0A7X3MHZ8_9FIRM</name>
<dbReference type="PANTHER" id="PTHR43537:SF24">
    <property type="entry name" value="GLUCONATE OPERON TRANSCRIPTIONAL REPRESSOR"/>
    <property type="match status" value="1"/>
</dbReference>
<dbReference type="SUPFAM" id="SSF46785">
    <property type="entry name" value="Winged helix' DNA-binding domain"/>
    <property type="match status" value="1"/>
</dbReference>
<evidence type="ECO:0000313" key="6">
    <source>
        <dbReference type="Proteomes" id="UP000460412"/>
    </source>
</evidence>
<dbReference type="AlphaFoldDB" id="A0A7X3MHZ8"/>
<dbReference type="CDD" id="cd07377">
    <property type="entry name" value="WHTH_GntR"/>
    <property type="match status" value="1"/>
</dbReference>
<dbReference type="PANTHER" id="PTHR43537">
    <property type="entry name" value="TRANSCRIPTIONAL REGULATOR, GNTR FAMILY"/>
    <property type="match status" value="1"/>
</dbReference>
<dbReference type="InterPro" id="IPR011711">
    <property type="entry name" value="GntR_C"/>
</dbReference>
<dbReference type="PRINTS" id="PR00035">
    <property type="entry name" value="HTHGNTR"/>
</dbReference>
<dbReference type="InterPro" id="IPR008920">
    <property type="entry name" value="TF_FadR/GntR_C"/>
</dbReference>
<dbReference type="InterPro" id="IPR036390">
    <property type="entry name" value="WH_DNA-bd_sf"/>
</dbReference>
<evidence type="ECO:0000313" key="5">
    <source>
        <dbReference type="EMBL" id="MXP76778.1"/>
    </source>
</evidence>
<keyword evidence="1" id="KW-0805">Transcription regulation</keyword>
<dbReference type="Gene3D" id="1.20.120.530">
    <property type="entry name" value="GntR ligand-binding domain-like"/>
    <property type="match status" value="1"/>
</dbReference>
<dbReference type="RefSeq" id="WP_159751834.1">
    <property type="nucleotide sequence ID" value="NZ_CASSPE010000038.1"/>
</dbReference>
<dbReference type="SUPFAM" id="SSF48008">
    <property type="entry name" value="GntR ligand-binding domain-like"/>
    <property type="match status" value="1"/>
</dbReference>
<dbReference type="InterPro" id="IPR000524">
    <property type="entry name" value="Tscrpt_reg_HTH_GntR"/>
</dbReference>
<comment type="caution">
    <text evidence="5">The sequence shown here is derived from an EMBL/GenBank/DDBJ whole genome shotgun (WGS) entry which is preliminary data.</text>
</comment>
<proteinExistence type="predicted"/>
<evidence type="ECO:0000259" key="4">
    <source>
        <dbReference type="PROSITE" id="PS50949"/>
    </source>
</evidence>
<evidence type="ECO:0000256" key="3">
    <source>
        <dbReference type="ARBA" id="ARBA00023163"/>
    </source>
</evidence>
<feature type="domain" description="HTH gntR-type" evidence="4">
    <location>
        <begin position="2"/>
        <end position="69"/>
    </location>
</feature>